<dbReference type="Proteomes" id="UP000694620">
    <property type="component" value="Chromosome 7"/>
</dbReference>
<organism evidence="1 2">
    <name type="scientific">Erpetoichthys calabaricus</name>
    <name type="common">Rope fish</name>
    <name type="synonym">Calamoichthys calabaricus</name>
    <dbReference type="NCBI Taxonomy" id="27687"/>
    <lineage>
        <taxon>Eukaryota</taxon>
        <taxon>Metazoa</taxon>
        <taxon>Chordata</taxon>
        <taxon>Craniata</taxon>
        <taxon>Vertebrata</taxon>
        <taxon>Euteleostomi</taxon>
        <taxon>Actinopterygii</taxon>
        <taxon>Polypteriformes</taxon>
        <taxon>Polypteridae</taxon>
        <taxon>Erpetoichthys</taxon>
    </lineage>
</organism>
<keyword evidence="2" id="KW-1185">Reference proteome</keyword>
<reference evidence="1" key="2">
    <citation type="submission" date="2025-08" db="UniProtKB">
        <authorList>
            <consortium name="Ensembl"/>
        </authorList>
    </citation>
    <scope>IDENTIFICATION</scope>
</reference>
<sequence length="658" mass="74725">MDEGSGPRRRSCLQMWTEENNAIVAKWEEDKKNKQRTVLSPCFIELSKLLQTIQGLPPAPASIPVEVAVFYNVTLFSLSTSDKMILDENKIINVLQRVVEASGGYSRNSDILGLWCSALPVFYDNSCITSLHQLACLQWALWLLDCQLEKILDFFCVLSKYEGWSSSTSERSSGDILKFMQKISFSADASPLLLHVMSAGELKDQLYSCTVLAHGMEILAAGKYLEAAQIFKEATSLSLSMKMQSKIFTLSGVCLQNLGKPQTALQSFRRALEADFSCLYALYQSSLVYRQLGMADAEFETLHLLCRAVSVPEKQDLLFDDLKLIDPDKMLRNPALIKMFKKPSITSVKYCLAQRSLESGRIDDAVEQYLDLLEVFQEEKNQEVFTGSIVSLPRIPEIYLEAAASLFKAKKFWDATLVCEEVIKRIASIVPEKLTIAVPLKDSEGCIPAKSESFFTQLKSHYQKEEYSETVQEEKNEKLNCILWTAAAYFYQGWAFTELKDTKESITHLSRCINLLLTVHIVQSDGDCINNSEMGKITREAVKLLHRLKGLAFVRRGISFMERGQEKEALLNFQLSQQSFPESVDGAFWLLEALWRFGRKDEAVSYWQKLQESRQSVVDINNIHRDTVLFLLPQQELSTSDLETLNKKIEEYRSQAKP</sequence>
<reference evidence="1" key="3">
    <citation type="submission" date="2025-09" db="UniProtKB">
        <authorList>
            <consortium name="Ensembl"/>
        </authorList>
    </citation>
    <scope>IDENTIFICATION</scope>
</reference>
<dbReference type="InterPro" id="IPR039684">
    <property type="entry name" value="FANCG"/>
</dbReference>
<dbReference type="GeneID" id="114654906"/>
<dbReference type="Gene3D" id="1.25.40.10">
    <property type="entry name" value="Tetratricopeptide repeat domain"/>
    <property type="match status" value="2"/>
</dbReference>
<dbReference type="GO" id="GO:0043240">
    <property type="term" value="C:Fanconi anaemia nuclear complex"/>
    <property type="evidence" value="ECO:0007669"/>
    <property type="project" value="InterPro"/>
</dbReference>
<dbReference type="Pfam" id="PF13174">
    <property type="entry name" value="TPR_6"/>
    <property type="match status" value="1"/>
</dbReference>
<dbReference type="OrthoDB" id="6355951at2759"/>
<gene>
    <name evidence="1" type="primary">FANCG</name>
    <name evidence="1" type="synonym">fancg</name>
</gene>
<dbReference type="GO" id="GO:0036297">
    <property type="term" value="P:interstrand cross-link repair"/>
    <property type="evidence" value="ECO:0007669"/>
    <property type="project" value="InterPro"/>
</dbReference>
<dbReference type="Ensembl" id="ENSECRT00000010688.1">
    <property type="protein sequence ID" value="ENSECRP00000010512.1"/>
    <property type="gene ID" value="ENSECRG00000006999.1"/>
</dbReference>
<dbReference type="SMART" id="SM00028">
    <property type="entry name" value="TPR"/>
    <property type="match status" value="5"/>
</dbReference>
<dbReference type="AlphaFoldDB" id="A0A8C4S2M6"/>
<dbReference type="PANTHER" id="PTHR15254">
    <property type="entry name" value="FANCONI ANEMIA GROUP G PROTEIN FAMILY MEMBER"/>
    <property type="match status" value="1"/>
</dbReference>
<dbReference type="InterPro" id="IPR011990">
    <property type="entry name" value="TPR-like_helical_dom_sf"/>
</dbReference>
<evidence type="ECO:0000313" key="2">
    <source>
        <dbReference type="Proteomes" id="UP000694620"/>
    </source>
</evidence>
<dbReference type="SUPFAM" id="SSF48452">
    <property type="entry name" value="TPR-like"/>
    <property type="match status" value="1"/>
</dbReference>
<evidence type="ECO:0000313" key="1">
    <source>
        <dbReference type="Ensembl" id="ENSECRP00000010512.1"/>
    </source>
</evidence>
<accession>A0A8C4S2M6</accession>
<dbReference type="CTD" id="2189"/>
<dbReference type="PANTHER" id="PTHR15254:SF2">
    <property type="entry name" value="FANCONI ANEMIA GROUP G PROTEIN"/>
    <property type="match status" value="1"/>
</dbReference>
<dbReference type="RefSeq" id="XP_028661586.1">
    <property type="nucleotide sequence ID" value="XM_028805753.2"/>
</dbReference>
<dbReference type="GeneTree" id="ENSGT00390000007195"/>
<protein>
    <submittedName>
        <fullName evidence="1">FA complementation group G</fullName>
    </submittedName>
</protein>
<dbReference type="InterPro" id="IPR019734">
    <property type="entry name" value="TPR_rpt"/>
</dbReference>
<proteinExistence type="predicted"/>
<name>A0A8C4S2M6_ERPCA</name>
<reference evidence="1" key="1">
    <citation type="submission" date="2021-06" db="EMBL/GenBank/DDBJ databases">
        <authorList>
            <consortium name="Wellcome Sanger Institute Data Sharing"/>
        </authorList>
    </citation>
    <scope>NUCLEOTIDE SEQUENCE [LARGE SCALE GENOMIC DNA]</scope>
</reference>